<keyword evidence="5" id="KW-0378">Hydrolase</keyword>
<dbReference type="SUPFAM" id="SSF54786">
    <property type="entry name" value="YcfA/nrd intein domain"/>
    <property type="match status" value="1"/>
</dbReference>
<protein>
    <submittedName>
        <fullName evidence="8">Type II toxin-antitoxin system HicA family toxin</fullName>
    </submittedName>
</protein>
<dbReference type="GO" id="GO:0004519">
    <property type="term" value="F:endonuclease activity"/>
    <property type="evidence" value="ECO:0007669"/>
    <property type="project" value="UniProtKB-KW"/>
</dbReference>
<dbReference type="Gene3D" id="3.30.920.30">
    <property type="entry name" value="Hypothetical protein"/>
    <property type="match status" value="1"/>
</dbReference>
<evidence type="ECO:0000256" key="5">
    <source>
        <dbReference type="ARBA" id="ARBA00022801"/>
    </source>
</evidence>
<dbReference type="InterPro" id="IPR012933">
    <property type="entry name" value="HicA_mRNA_interferase"/>
</dbReference>
<keyword evidence="4" id="KW-0255">Endonuclease</keyword>
<evidence type="ECO:0000256" key="1">
    <source>
        <dbReference type="ARBA" id="ARBA00006620"/>
    </source>
</evidence>
<comment type="caution">
    <text evidence="8">The sequence shown here is derived from an EMBL/GenBank/DDBJ whole genome shotgun (WGS) entry which is preliminary data.</text>
</comment>
<evidence type="ECO:0000313" key="8">
    <source>
        <dbReference type="EMBL" id="HGV97398.1"/>
    </source>
</evidence>
<evidence type="ECO:0000256" key="7">
    <source>
        <dbReference type="ARBA" id="ARBA00023016"/>
    </source>
</evidence>
<accession>A0A7C4XKH4</accession>
<dbReference type="EMBL" id="DTGZ01000070">
    <property type="protein sequence ID" value="HGV97398.1"/>
    <property type="molecule type" value="Genomic_DNA"/>
</dbReference>
<evidence type="ECO:0000256" key="4">
    <source>
        <dbReference type="ARBA" id="ARBA00022759"/>
    </source>
</evidence>
<keyword evidence="2" id="KW-1277">Toxin-antitoxin system</keyword>
<keyword evidence="6" id="KW-0694">RNA-binding</keyword>
<sequence length="82" mass="9460">MKLPRDLGGEELARILAKYDFRITRQTGSHIRLTTLLKGEYHITIPKHKALKVGTLNNILTHISQYLEKDKQSLIDELFSND</sequence>
<name>A0A7C4XKH4_UNCW3</name>
<organism evidence="8">
    <name type="scientific">candidate division WOR-3 bacterium</name>
    <dbReference type="NCBI Taxonomy" id="2052148"/>
    <lineage>
        <taxon>Bacteria</taxon>
        <taxon>Bacteria division WOR-3</taxon>
    </lineage>
</organism>
<dbReference type="GO" id="GO:0016787">
    <property type="term" value="F:hydrolase activity"/>
    <property type="evidence" value="ECO:0007669"/>
    <property type="project" value="UniProtKB-KW"/>
</dbReference>
<evidence type="ECO:0000256" key="3">
    <source>
        <dbReference type="ARBA" id="ARBA00022722"/>
    </source>
</evidence>
<dbReference type="GO" id="GO:0003729">
    <property type="term" value="F:mRNA binding"/>
    <property type="evidence" value="ECO:0007669"/>
    <property type="project" value="InterPro"/>
</dbReference>
<gene>
    <name evidence="8" type="ORF">ENV60_03765</name>
</gene>
<proteinExistence type="inferred from homology"/>
<reference evidence="8" key="1">
    <citation type="journal article" date="2020" name="mSystems">
        <title>Genome- and Community-Level Interaction Insights into Carbon Utilization and Element Cycling Functions of Hydrothermarchaeota in Hydrothermal Sediment.</title>
        <authorList>
            <person name="Zhou Z."/>
            <person name="Liu Y."/>
            <person name="Xu W."/>
            <person name="Pan J."/>
            <person name="Luo Z.H."/>
            <person name="Li M."/>
        </authorList>
    </citation>
    <scope>NUCLEOTIDE SEQUENCE [LARGE SCALE GENOMIC DNA]</scope>
    <source>
        <strain evidence="8">SpSt-774</strain>
    </source>
</reference>
<dbReference type="Pfam" id="PF07927">
    <property type="entry name" value="HicA_toxin"/>
    <property type="match status" value="1"/>
</dbReference>
<dbReference type="AlphaFoldDB" id="A0A7C4XKH4"/>
<keyword evidence="3" id="KW-0540">Nuclease</keyword>
<comment type="similarity">
    <text evidence="1">Belongs to the HicA mRNA interferase family.</text>
</comment>
<dbReference type="InterPro" id="IPR038570">
    <property type="entry name" value="HicA_sf"/>
</dbReference>
<keyword evidence="7" id="KW-0346">Stress response</keyword>
<evidence type="ECO:0000256" key="2">
    <source>
        <dbReference type="ARBA" id="ARBA00022649"/>
    </source>
</evidence>
<evidence type="ECO:0000256" key="6">
    <source>
        <dbReference type="ARBA" id="ARBA00022884"/>
    </source>
</evidence>